<dbReference type="InterPro" id="IPR020476">
    <property type="entry name" value="Nudix_hydrolase"/>
</dbReference>
<dbReference type="PROSITE" id="PS51462">
    <property type="entry name" value="NUDIX"/>
    <property type="match status" value="1"/>
</dbReference>
<dbReference type="InterPro" id="IPR029033">
    <property type="entry name" value="His_PPase_superfam"/>
</dbReference>
<dbReference type="SMART" id="SM00855">
    <property type="entry name" value="PGAM"/>
    <property type="match status" value="1"/>
</dbReference>
<evidence type="ECO:0000313" key="6">
    <source>
        <dbReference type="Proteomes" id="UP000656804"/>
    </source>
</evidence>
<dbReference type="SUPFAM" id="SSF55811">
    <property type="entry name" value="Nudix"/>
    <property type="match status" value="1"/>
</dbReference>
<dbReference type="InterPro" id="IPR013078">
    <property type="entry name" value="His_Pase_superF_clade-1"/>
</dbReference>
<evidence type="ECO:0000256" key="1">
    <source>
        <dbReference type="ARBA" id="ARBA00005582"/>
    </source>
</evidence>
<dbReference type="InterPro" id="IPR051325">
    <property type="entry name" value="Nudix_hydrolase_domain"/>
</dbReference>
<reference evidence="5" key="1">
    <citation type="submission" date="2020-11" db="EMBL/GenBank/DDBJ databases">
        <title>Nocardioides sp. CBS4Y-1, whole genome shotgun sequence.</title>
        <authorList>
            <person name="Tuo L."/>
        </authorList>
    </citation>
    <scope>NUCLEOTIDE SEQUENCE</scope>
    <source>
        <strain evidence="5">CBS4Y-1</strain>
    </source>
</reference>
<dbReference type="RefSeq" id="WP_194503837.1">
    <property type="nucleotide sequence ID" value="NZ_JADIVZ010000006.1"/>
</dbReference>
<dbReference type="Pfam" id="PF00300">
    <property type="entry name" value="His_Phos_1"/>
    <property type="match status" value="1"/>
</dbReference>
<comment type="similarity">
    <text evidence="1 3">Belongs to the Nudix hydrolase family.</text>
</comment>
<accession>A0A930V1Z9</accession>
<evidence type="ECO:0000313" key="5">
    <source>
        <dbReference type="EMBL" id="MBF4162569.1"/>
    </source>
</evidence>
<protein>
    <submittedName>
        <fullName evidence="5">NUDIX domain-containing protein</fullName>
    </submittedName>
</protein>
<dbReference type="CDD" id="cd03673">
    <property type="entry name" value="NUDIX_Ap6A_hydrolase"/>
    <property type="match status" value="1"/>
</dbReference>
<keyword evidence="2 3" id="KW-0378">Hydrolase</keyword>
<dbReference type="GO" id="GO:0006754">
    <property type="term" value="P:ATP biosynthetic process"/>
    <property type="evidence" value="ECO:0007669"/>
    <property type="project" value="TreeGrafter"/>
</dbReference>
<dbReference type="Gene3D" id="3.90.79.10">
    <property type="entry name" value="Nucleoside Triphosphate Pyrophosphohydrolase"/>
    <property type="match status" value="1"/>
</dbReference>
<dbReference type="PROSITE" id="PS00893">
    <property type="entry name" value="NUDIX_BOX"/>
    <property type="match status" value="1"/>
</dbReference>
<dbReference type="Proteomes" id="UP000656804">
    <property type="component" value="Unassembled WGS sequence"/>
</dbReference>
<evidence type="ECO:0000256" key="2">
    <source>
        <dbReference type="ARBA" id="ARBA00022801"/>
    </source>
</evidence>
<evidence type="ECO:0000256" key="3">
    <source>
        <dbReference type="RuleBase" id="RU003476"/>
    </source>
</evidence>
<keyword evidence="6" id="KW-1185">Reference proteome</keyword>
<dbReference type="GO" id="GO:0006167">
    <property type="term" value="P:AMP biosynthetic process"/>
    <property type="evidence" value="ECO:0007669"/>
    <property type="project" value="TreeGrafter"/>
</dbReference>
<dbReference type="CDD" id="cd07040">
    <property type="entry name" value="HP"/>
    <property type="match status" value="1"/>
</dbReference>
<dbReference type="PRINTS" id="PR00502">
    <property type="entry name" value="NUDIXFAMILY"/>
</dbReference>
<proteinExistence type="inferred from homology"/>
<evidence type="ECO:0000259" key="4">
    <source>
        <dbReference type="PROSITE" id="PS51462"/>
    </source>
</evidence>
<dbReference type="InterPro" id="IPR020084">
    <property type="entry name" value="NUDIX_hydrolase_CS"/>
</dbReference>
<dbReference type="Gene3D" id="3.40.50.1240">
    <property type="entry name" value="Phosphoglycerate mutase-like"/>
    <property type="match status" value="1"/>
</dbReference>
<sequence length="308" mass="33223">MPSSASADGSGTTAAVVTAAGAVVVRKGREVLLVHRPRYDDWSFPKGKVDPGEHPVATAVREVEEETGVRVRLGAPLPILRYPTGPAGSGRTKVVHYWHARTLGDDHAATDVSGYEPNKEIDDVRWVGFDTAGDLLSYERDRELLAEAVGSHRRSHPLVVLRHAEARPRKSWRGADQRRPLGRDGTVQARTLVPLLAAYDARRVLTSPSLRCLETVAPWAAAADLEPDLRPCLSEEDVDPAAIVGLVEELVAGVRGDRGGAVLCSHRPVLPEVFAALGLPDPRLAPGEMLVAHLRKGQVVATEQHHSS</sequence>
<gene>
    <name evidence="5" type="ORF">ISG29_12800</name>
</gene>
<dbReference type="SUPFAM" id="SSF53254">
    <property type="entry name" value="Phosphoglycerate mutase-like"/>
    <property type="match status" value="1"/>
</dbReference>
<dbReference type="InterPro" id="IPR000086">
    <property type="entry name" value="NUDIX_hydrolase_dom"/>
</dbReference>
<dbReference type="PANTHER" id="PTHR21340">
    <property type="entry name" value="DIADENOSINE 5,5-P1,P4-TETRAPHOSPHATE PYROPHOSPHOHYDROLASE MUTT"/>
    <property type="match status" value="1"/>
</dbReference>
<dbReference type="PANTHER" id="PTHR21340:SF0">
    <property type="entry name" value="BIS(5'-NUCLEOSYL)-TETRAPHOSPHATASE [ASYMMETRICAL]"/>
    <property type="match status" value="1"/>
</dbReference>
<comment type="caution">
    <text evidence="5">The sequence shown here is derived from an EMBL/GenBank/DDBJ whole genome shotgun (WGS) entry which is preliminary data.</text>
</comment>
<organism evidence="5 6">
    <name type="scientific">Nocardioides acrostichi</name>
    <dbReference type="NCBI Taxonomy" id="2784339"/>
    <lineage>
        <taxon>Bacteria</taxon>
        <taxon>Bacillati</taxon>
        <taxon>Actinomycetota</taxon>
        <taxon>Actinomycetes</taxon>
        <taxon>Propionibacteriales</taxon>
        <taxon>Nocardioidaceae</taxon>
        <taxon>Nocardioides</taxon>
    </lineage>
</organism>
<dbReference type="GO" id="GO:0004081">
    <property type="term" value="F:bis(5'-nucleosyl)-tetraphosphatase (asymmetrical) activity"/>
    <property type="evidence" value="ECO:0007669"/>
    <property type="project" value="TreeGrafter"/>
</dbReference>
<dbReference type="AlphaFoldDB" id="A0A930V1Z9"/>
<feature type="domain" description="Nudix hydrolase" evidence="4">
    <location>
        <begin position="15"/>
        <end position="149"/>
    </location>
</feature>
<name>A0A930V1Z9_9ACTN</name>
<dbReference type="EMBL" id="JADIVZ010000006">
    <property type="protein sequence ID" value="MBF4162569.1"/>
    <property type="molecule type" value="Genomic_DNA"/>
</dbReference>
<dbReference type="Pfam" id="PF00293">
    <property type="entry name" value="NUDIX"/>
    <property type="match status" value="1"/>
</dbReference>
<dbReference type="InterPro" id="IPR015797">
    <property type="entry name" value="NUDIX_hydrolase-like_dom_sf"/>
</dbReference>